<evidence type="ECO:0000256" key="3">
    <source>
        <dbReference type="ARBA" id="ARBA00022475"/>
    </source>
</evidence>
<comment type="caution">
    <text evidence="6">The sequence shown here is derived from an EMBL/GenBank/DDBJ whole genome shotgun (WGS) entry which is preliminary data.</text>
</comment>
<protein>
    <submittedName>
        <fullName evidence="6">Uncharacterized protein</fullName>
    </submittedName>
</protein>
<evidence type="ECO:0000256" key="4">
    <source>
        <dbReference type="ARBA" id="ARBA00023136"/>
    </source>
</evidence>
<keyword evidence="4" id="KW-0472">Membrane</keyword>
<dbReference type="InterPro" id="IPR009722">
    <property type="entry name" value="YjiK/CarP"/>
</dbReference>
<organism evidence="6 7">
    <name type="scientific">Flammeovirga agarivorans</name>
    <dbReference type="NCBI Taxonomy" id="2726742"/>
    <lineage>
        <taxon>Bacteria</taxon>
        <taxon>Pseudomonadati</taxon>
        <taxon>Bacteroidota</taxon>
        <taxon>Cytophagia</taxon>
        <taxon>Cytophagales</taxon>
        <taxon>Flammeovirgaceae</taxon>
        <taxon>Flammeovirga</taxon>
    </lineage>
</organism>
<dbReference type="InterPro" id="IPR011042">
    <property type="entry name" value="6-blade_b-propeller_TolB-like"/>
</dbReference>
<keyword evidence="5" id="KW-0732">Signal</keyword>
<proteinExistence type="inferred from homology"/>
<sequence>MKNYLTFLLTLSFCSVFAQKNSQLEFISIQQLNDYKARFDLSGINIYNDEVLIVADKSDNKFVYVYTDHGNTFTIDNSKYIIDFNEKVDFEGIAVYGDDAYIINESNNEVYRYNLKTQDFNQLPINWEALSVKKEKWLNNAGLEGVAIDPDKGLLYLAKERQPSFVIVVDLQNNLIVKEMHLKKMCSNDIADLFFYKGNLYALERNERCIAKIDPQTSKVLKHYSFDKSVSKKGEKLYEPSKYGMSEALMIKDDTVWVGYDNNDLKVSKFAKERYNLSGSQPVILKFKLND</sequence>
<dbReference type="GO" id="GO:0005886">
    <property type="term" value="C:plasma membrane"/>
    <property type="evidence" value="ECO:0007669"/>
    <property type="project" value="UniProtKB-SubCell"/>
</dbReference>
<comment type="similarity">
    <text evidence="2">Belongs to the YjiK family.</text>
</comment>
<dbReference type="Proteomes" id="UP000585050">
    <property type="component" value="Unassembled WGS sequence"/>
</dbReference>
<dbReference type="SUPFAM" id="SSF63825">
    <property type="entry name" value="YWTD domain"/>
    <property type="match status" value="1"/>
</dbReference>
<keyword evidence="3" id="KW-1003">Cell membrane</keyword>
<dbReference type="AlphaFoldDB" id="A0A7X8XTW1"/>
<name>A0A7X8XTW1_9BACT</name>
<accession>A0A7X8XTW1</accession>
<evidence type="ECO:0000256" key="2">
    <source>
        <dbReference type="ARBA" id="ARBA00009852"/>
    </source>
</evidence>
<reference evidence="6 7" key="1">
    <citation type="submission" date="2020-04" db="EMBL/GenBank/DDBJ databases">
        <title>Flammeovirga sp. SR4, a novel species isolated from seawater.</title>
        <authorList>
            <person name="Wang X."/>
        </authorList>
    </citation>
    <scope>NUCLEOTIDE SEQUENCE [LARGE SCALE GENOMIC DNA]</scope>
    <source>
        <strain evidence="6 7">SR4</strain>
    </source>
</reference>
<dbReference type="EMBL" id="JABAIL010000001">
    <property type="protein sequence ID" value="NLR89659.1"/>
    <property type="molecule type" value="Genomic_DNA"/>
</dbReference>
<feature type="signal peptide" evidence="5">
    <location>
        <begin position="1"/>
        <end position="18"/>
    </location>
</feature>
<evidence type="ECO:0000313" key="7">
    <source>
        <dbReference type="Proteomes" id="UP000585050"/>
    </source>
</evidence>
<keyword evidence="7" id="KW-1185">Reference proteome</keyword>
<evidence type="ECO:0000256" key="1">
    <source>
        <dbReference type="ARBA" id="ARBA00004236"/>
    </source>
</evidence>
<dbReference type="Gene3D" id="2.120.10.30">
    <property type="entry name" value="TolB, C-terminal domain"/>
    <property type="match status" value="1"/>
</dbReference>
<evidence type="ECO:0000256" key="5">
    <source>
        <dbReference type="SAM" id="SignalP"/>
    </source>
</evidence>
<dbReference type="Pfam" id="PF06977">
    <property type="entry name" value="SdiA-regulated"/>
    <property type="match status" value="1"/>
</dbReference>
<evidence type="ECO:0000313" key="6">
    <source>
        <dbReference type="EMBL" id="NLR89659.1"/>
    </source>
</evidence>
<feature type="chain" id="PRO_5031370221" evidence="5">
    <location>
        <begin position="19"/>
        <end position="291"/>
    </location>
</feature>
<comment type="subcellular location">
    <subcellularLocation>
        <location evidence="1">Cell membrane</location>
    </subcellularLocation>
</comment>
<dbReference type="RefSeq" id="WP_168880351.1">
    <property type="nucleotide sequence ID" value="NZ_JABAIL010000001.1"/>
</dbReference>
<gene>
    <name evidence="6" type="ORF">HGP29_00510</name>
</gene>